<reference evidence="4" key="1">
    <citation type="submission" date="2025-08" db="UniProtKB">
        <authorList>
            <consortium name="Ensembl"/>
        </authorList>
    </citation>
    <scope>IDENTIFICATION</scope>
</reference>
<feature type="chain" id="PRO_5034836905" description="Chemokine interleukin-8-like domain-containing protein" evidence="2">
    <location>
        <begin position="19"/>
        <end position="95"/>
    </location>
</feature>
<evidence type="ECO:0000259" key="3">
    <source>
        <dbReference type="Pfam" id="PF00048"/>
    </source>
</evidence>
<proteinExistence type="predicted"/>
<feature type="domain" description="Chemokine interleukin-8-like" evidence="3">
    <location>
        <begin position="26"/>
        <end position="77"/>
    </location>
</feature>
<dbReference type="Ensembl" id="ENSCCRT00020065940.1">
    <property type="protein sequence ID" value="ENSCCRP00020059850.1"/>
    <property type="gene ID" value="ENSCCRG00020028309.1"/>
</dbReference>
<dbReference type="SUPFAM" id="SSF54117">
    <property type="entry name" value="Interleukin 8-like chemokines"/>
    <property type="match status" value="1"/>
</dbReference>
<dbReference type="InterPro" id="IPR001811">
    <property type="entry name" value="Chemokine_IL8-like_dom"/>
</dbReference>
<keyword evidence="1" id="KW-0202">Cytokine</keyword>
<dbReference type="Pfam" id="PF00048">
    <property type="entry name" value="IL8"/>
    <property type="match status" value="1"/>
</dbReference>
<evidence type="ECO:0000256" key="2">
    <source>
        <dbReference type="SAM" id="SignalP"/>
    </source>
</evidence>
<dbReference type="AlphaFoldDB" id="A0A8C2FSR6"/>
<organism evidence="4 5">
    <name type="scientific">Cyprinus carpio</name>
    <name type="common">Common carp</name>
    <dbReference type="NCBI Taxonomy" id="7962"/>
    <lineage>
        <taxon>Eukaryota</taxon>
        <taxon>Metazoa</taxon>
        <taxon>Chordata</taxon>
        <taxon>Craniata</taxon>
        <taxon>Vertebrata</taxon>
        <taxon>Euteleostomi</taxon>
        <taxon>Actinopterygii</taxon>
        <taxon>Neopterygii</taxon>
        <taxon>Teleostei</taxon>
        <taxon>Ostariophysi</taxon>
        <taxon>Cypriniformes</taxon>
        <taxon>Cyprinidae</taxon>
        <taxon>Cyprininae</taxon>
        <taxon>Cyprinus</taxon>
    </lineage>
</organism>
<dbReference type="GO" id="GO:0008009">
    <property type="term" value="F:chemokine activity"/>
    <property type="evidence" value="ECO:0007669"/>
    <property type="project" value="InterPro"/>
</dbReference>
<name>A0A8C2FSR6_CYPCA</name>
<feature type="signal peptide" evidence="2">
    <location>
        <begin position="1"/>
        <end position="18"/>
    </location>
</feature>
<dbReference type="Gene3D" id="2.40.50.40">
    <property type="match status" value="1"/>
</dbReference>
<dbReference type="InterPro" id="IPR036048">
    <property type="entry name" value="Interleukin_8-like_sf"/>
</dbReference>
<dbReference type="Proteomes" id="UP000694701">
    <property type="component" value="Unplaced"/>
</dbReference>
<accession>A0A8C2FSR6</accession>
<evidence type="ECO:0000313" key="4">
    <source>
        <dbReference type="Ensembl" id="ENSCCRP00020059850.1"/>
    </source>
</evidence>
<dbReference type="GO" id="GO:0006955">
    <property type="term" value="P:immune response"/>
    <property type="evidence" value="ECO:0007669"/>
    <property type="project" value="InterPro"/>
</dbReference>
<evidence type="ECO:0000313" key="5">
    <source>
        <dbReference type="Proteomes" id="UP000694701"/>
    </source>
</evidence>
<sequence length="95" mass="11258">LILLKFLILLLLKCLILLKNLKHLKCLKHLKFRLSIRNKVTSYSIQKPNGRCSIPAVVVDRDHKFCANPQEYWVRILKERVDEMFRGSNETRILI</sequence>
<protein>
    <recommendedName>
        <fullName evidence="3">Chemokine interleukin-8-like domain-containing protein</fullName>
    </recommendedName>
</protein>
<dbReference type="GO" id="GO:0005615">
    <property type="term" value="C:extracellular space"/>
    <property type="evidence" value="ECO:0007669"/>
    <property type="project" value="UniProtKB-KW"/>
</dbReference>
<evidence type="ECO:0000256" key="1">
    <source>
        <dbReference type="ARBA" id="ARBA00022514"/>
    </source>
</evidence>
<keyword evidence="2" id="KW-0732">Signal</keyword>